<dbReference type="EMBL" id="WMEZ01000005">
    <property type="protein sequence ID" value="MYL50577.1"/>
    <property type="molecule type" value="Genomic_DNA"/>
</dbReference>
<dbReference type="Proteomes" id="UP000447393">
    <property type="component" value="Unassembled WGS sequence"/>
</dbReference>
<name>A0A845E466_9BACI</name>
<keyword evidence="1" id="KW-0472">Membrane</keyword>
<dbReference type="AlphaFoldDB" id="A0A845E466"/>
<feature type="transmembrane region" description="Helical" evidence="1">
    <location>
        <begin position="52"/>
        <end position="74"/>
    </location>
</feature>
<keyword evidence="1" id="KW-1133">Transmembrane helix</keyword>
<feature type="transmembrane region" description="Helical" evidence="1">
    <location>
        <begin position="80"/>
        <end position="102"/>
    </location>
</feature>
<accession>A0A845E466</accession>
<reference evidence="2 3" key="1">
    <citation type="submission" date="2019-11" db="EMBL/GenBank/DDBJ databases">
        <title>Genome sequences of 17 halophilic strains isolated from different environments.</title>
        <authorList>
            <person name="Furrow R.E."/>
        </authorList>
    </citation>
    <scope>NUCLEOTIDE SEQUENCE [LARGE SCALE GENOMIC DNA]</scope>
    <source>
        <strain evidence="2 3">22505_10_Sand</strain>
    </source>
</reference>
<gene>
    <name evidence="2" type="ORF">GLV98_13850</name>
</gene>
<proteinExistence type="predicted"/>
<evidence type="ECO:0000313" key="2">
    <source>
        <dbReference type="EMBL" id="MYL50577.1"/>
    </source>
</evidence>
<sequence length="111" mass="12189">MQWKIPLLTASVSLLKKAGGKIIRGCKLRKKPGSVIGVWLCFVQWVKRDEGLFVAFAILLATSSDIFAGFELLLATSGHILAAFTILLAITDFSLTFVLLSMTSRNISVFR</sequence>
<keyword evidence="1" id="KW-0812">Transmembrane</keyword>
<organism evidence="2 3">
    <name type="scientific">Halobacillus litoralis</name>
    <dbReference type="NCBI Taxonomy" id="45668"/>
    <lineage>
        <taxon>Bacteria</taxon>
        <taxon>Bacillati</taxon>
        <taxon>Bacillota</taxon>
        <taxon>Bacilli</taxon>
        <taxon>Bacillales</taxon>
        <taxon>Bacillaceae</taxon>
        <taxon>Halobacillus</taxon>
    </lineage>
</organism>
<evidence type="ECO:0000256" key="1">
    <source>
        <dbReference type="SAM" id="Phobius"/>
    </source>
</evidence>
<comment type="caution">
    <text evidence="2">The sequence shown here is derived from an EMBL/GenBank/DDBJ whole genome shotgun (WGS) entry which is preliminary data.</text>
</comment>
<protein>
    <submittedName>
        <fullName evidence="2">Uncharacterized protein</fullName>
    </submittedName>
</protein>
<evidence type="ECO:0000313" key="3">
    <source>
        <dbReference type="Proteomes" id="UP000447393"/>
    </source>
</evidence>